<comment type="subcellular location">
    <subcellularLocation>
        <location evidence="4">Secreted</location>
        <location evidence="4">Extracellular space</location>
        <location evidence="4">Apoplast</location>
    </subcellularLocation>
</comment>
<proteinExistence type="inferred from homology"/>
<dbReference type="GO" id="GO:0048046">
    <property type="term" value="C:apoplast"/>
    <property type="evidence" value="ECO:0007669"/>
    <property type="project" value="UniProtKB-SubCell"/>
</dbReference>
<dbReference type="Proteomes" id="UP000288805">
    <property type="component" value="Unassembled WGS sequence"/>
</dbReference>
<feature type="chain" id="PRO_5018816759" description="Dirigent protein" evidence="4">
    <location>
        <begin position="27"/>
        <end position="277"/>
    </location>
</feature>
<keyword evidence="3 4" id="KW-0964">Secreted</keyword>
<sequence length="277" mass="29882">MVPTSLTTSATIFFLLLLAIPICLEAKPLKLKQTQVVFYMHDWETGANVTAIPIAGLPKKPWAVGTFATIIPIDDALTETIDRNSAQIGRAQGIYVNSALDGSDLHFLMSVVFTNKQYNGSSLEIQGADRFFNKYREVSVVSGTGMFRNGAVLSVPGKIWSFTSFGTVFVTDDPITEAPDPNSAPVGRGRGMYITSALDGSTTHVLISIVFTNGQFSGSTLEIQGSSPPFQKYREVSVVSGTGPLRFARGYAIFETGFVDTPIGYSVIKCNVTIRTA</sequence>
<protein>
    <recommendedName>
        <fullName evidence="4">Dirigent protein</fullName>
    </recommendedName>
</protein>
<evidence type="ECO:0000256" key="2">
    <source>
        <dbReference type="ARBA" id="ARBA00011738"/>
    </source>
</evidence>
<keyword evidence="4" id="KW-0732">Signal</keyword>
<dbReference type="InterPro" id="IPR004265">
    <property type="entry name" value="Dirigent"/>
</dbReference>
<feature type="signal peptide" evidence="4">
    <location>
        <begin position="1"/>
        <end position="26"/>
    </location>
</feature>
<evidence type="ECO:0000256" key="4">
    <source>
        <dbReference type="RuleBase" id="RU363099"/>
    </source>
</evidence>
<dbReference type="PANTHER" id="PTHR21495">
    <property type="entry name" value="NUCLEOPORIN-RELATED"/>
    <property type="match status" value="1"/>
</dbReference>
<dbReference type="Pfam" id="PF03018">
    <property type="entry name" value="Dirigent"/>
    <property type="match status" value="2"/>
</dbReference>
<keyword evidence="4" id="KW-0052">Apoplast</keyword>
<comment type="function">
    <text evidence="4">Dirigent proteins impart stereoselectivity on the phenoxy radical-coupling reaction, yielding optically active lignans from two molecules of coniferyl alcohol in the biosynthesis of lignans, flavonolignans, and alkaloids and thus plays a central role in plant secondary metabolism.</text>
</comment>
<dbReference type="Gene3D" id="2.40.480.10">
    <property type="entry name" value="Allene oxide cyclase-like"/>
    <property type="match status" value="2"/>
</dbReference>
<dbReference type="EMBL" id="QGNW01000101">
    <property type="protein sequence ID" value="RVW97464.1"/>
    <property type="molecule type" value="Genomic_DNA"/>
</dbReference>
<accession>A0A438IL67</accession>
<organism evidence="5 6">
    <name type="scientific">Vitis vinifera</name>
    <name type="common">Grape</name>
    <dbReference type="NCBI Taxonomy" id="29760"/>
    <lineage>
        <taxon>Eukaryota</taxon>
        <taxon>Viridiplantae</taxon>
        <taxon>Streptophyta</taxon>
        <taxon>Embryophyta</taxon>
        <taxon>Tracheophyta</taxon>
        <taxon>Spermatophyta</taxon>
        <taxon>Magnoliopsida</taxon>
        <taxon>eudicotyledons</taxon>
        <taxon>Gunneridae</taxon>
        <taxon>Pentapetalae</taxon>
        <taxon>rosids</taxon>
        <taxon>Vitales</taxon>
        <taxon>Vitaceae</taxon>
        <taxon>Viteae</taxon>
        <taxon>Vitis</taxon>
    </lineage>
</organism>
<name>A0A438IL67_VITVI</name>
<dbReference type="AlphaFoldDB" id="A0A438IL67"/>
<reference evidence="5 6" key="1">
    <citation type="journal article" date="2018" name="PLoS Genet.">
        <title>Population sequencing reveals clonal diversity and ancestral inbreeding in the grapevine cultivar Chardonnay.</title>
        <authorList>
            <person name="Roach M.J."/>
            <person name="Johnson D.L."/>
            <person name="Bohlmann J."/>
            <person name="van Vuuren H.J."/>
            <person name="Jones S.J."/>
            <person name="Pretorius I.S."/>
            <person name="Schmidt S.A."/>
            <person name="Borneman A.R."/>
        </authorList>
    </citation>
    <scope>NUCLEOTIDE SEQUENCE [LARGE SCALE GENOMIC DNA]</scope>
    <source>
        <strain evidence="6">cv. Chardonnay</strain>
        <tissue evidence="5">Leaf</tissue>
    </source>
</reference>
<dbReference type="OrthoDB" id="1925209at2759"/>
<evidence type="ECO:0000256" key="3">
    <source>
        <dbReference type="ARBA" id="ARBA00022525"/>
    </source>
</evidence>
<evidence type="ECO:0000313" key="6">
    <source>
        <dbReference type="Proteomes" id="UP000288805"/>
    </source>
</evidence>
<comment type="subunit">
    <text evidence="2 4">Homodimer.</text>
</comment>
<comment type="caution">
    <text evidence="5">The sequence shown here is derived from an EMBL/GenBank/DDBJ whole genome shotgun (WGS) entry which is preliminary data.</text>
</comment>
<dbReference type="InterPro" id="IPR044859">
    <property type="entry name" value="Allene_oxi_cyc_Dirigent"/>
</dbReference>
<evidence type="ECO:0000313" key="5">
    <source>
        <dbReference type="EMBL" id="RVW97464.1"/>
    </source>
</evidence>
<evidence type="ECO:0000256" key="1">
    <source>
        <dbReference type="ARBA" id="ARBA00010746"/>
    </source>
</evidence>
<comment type="similarity">
    <text evidence="1 4">Belongs to the plant dirigent protein family.</text>
</comment>
<gene>
    <name evidence="5" type="primary">DIR1_5</name>
    <name evidence="5" type="ORF">CK203_026261</name>
</gene>
<dbReference type="GO" id="GO:0009699">
    <property type="term" value="P:phenylpropanoid biosynthetic process"/>
    <property type="evidence" value="ECO:0007669"/>
    <property type="project" value="UniProtKB-ARBA"/>
</dbReference>